<evidence type="ECO:0000313" key="2">
    <source>
        <dbReference type="WBParaSite" id="ACRNAN_scaffold2994.g26733.t1"/>
    </source>
</evidence>
<reference evidence="2" key="1">
    <citation type="submission" date="2022-11" db="UniProtKB">
        <authorList>
            <consortium name="WormBaseParasite"/>
        </authorList>
    </citation>
    <scope>IDENTIFICATION</scope>
</reference>
<keyword evidence="1" id="KW-1185">Reference proteome</keyword>
<protein>
    <submittedName>
        <fullName evidence="2">Uncharacterized protein</fullName>
    </submittedName>
</protein>
<name>A0A914DMK6_9BILA</name>
<organism evidence="1 2">
    <name type="scientific">Acrobeloides nanus</name>
    <dbReference type="NCBI Taxonomy" id="290746"/>
    <lineage>
        <taxon>Eukaryota</taxon>
        <taxon>Metazoa</taxon>
        <taxon>Ecdysozoa</taxon>
        <taxon>Nematoda</taxon>
        <taxon>Chromadorea</taxon>
        <taxon>Rhabditida</taxon>
        <taxon>Tylenchina</taxon>
        <taxon>Cephalobomorpha</taxon>
        <taxon>Cephaloboidea</taxon>
        <taxon>Cephalobidae</taxon>
        <taxon>Acrobeloides</taxon>
    </lineage>
</organism>
<sequence>MWNKFMSISRIAELAKYLFTPLLLIPLALNKFVGIAVAGAIFVASTAANIITVYKNHYPPTHPLIGWNDPQEKNIEYD</sequence>
<accession>A0A914DMK6</accession>
<evidence type="ECO:0000313" key="1">
    <source>
        <dbReference type="Proteomes" id="UP000887540"/>
    </source>
</evidence>
<dbReference type="Proteomes" id="UP000887540">
    <property type="component" value="Unplaced"/>
</dbReference>
<dbReference type="WBParaSite" id="ACRNAN_scaffold2994.g26733.t1">
    <property type="protein sequence ID" value="ACRNAN_scaffold2994.g26733.t1"/>
    <property type="gene ID" value="ACRNAN_scaffold2994.g26733"/>
</dbReference>
<dbReference type="AlphaFoldDB" id="A0A914DMK6"/>
<proteinExistence type="predicted"/>